<keyword evidence="5" id="KW-1015">Disulfide bond</keyword>
<reference evidence="7" key="1">
    <citation type="submission" date="2024-06" db="EMBL/GenBank/DDBJ databases">
        <authorList>
            <person name="Li S."/>
        </authorList>
    </citation>
    <scope>NUCLEOTIDE SEQUENCE</scope>
    <source>
        <strain evidence="7">SR10</strain>
    </source>
</reference>
<dbReference type="PANTHER" id="PTHR33146">
    <property type="entry name" value="ENDONUCLEASE 4"/>
    <property type="match status" value="1"/>
</dbReference>
<keyword evidence="2" id="KW-0479">Metal-binding</keyword>
<evidence type="ECO:0000313" key="7">
    <source>
        <dbReference type="EMBL" id="XCO75574.1"/>
    </source>
</evidence>
<evidence type="ECO:0000256" key="4">
    <source>
        <dbReference type="ARBA" id="ARBA00022801"/>
    </source>
</evidence>
<dbReference type="AlphaFoldDB" id="A0AAU8MV58"/>
<dbReference type="GO" id="GO:0004519">
    <property type="term" value="F:endonuclease activity"/>
    <property type="evidence" value="ECO:0007669"/>
    <property type="project" value="UniProtKB-KW"/>
</dbReference>
<accession>A0AAU8MV58</accession>
<dbReference type="PANTHER" id="PTHR33146:SF26">
    <property type="entry name" value="ENDONUCLEASE 4"/>
    <property type="match status" value="1"/>
</dbReference>
<dbReference type="CDD" id="cd11010">
    <property type="entry name" value="S1-P1_nuclease"/>
    <property type="match status" value="1"/>
</dbReference>
<keyword evidence="3" id="KW-0255">Endonuclease</keyword>
<organism evidence="7">
    <name type="scientific">Lysobacter firmicutimachus</name>
    <dbReference type="NCBI Taxonomy" id="1792846"/>
    <lineage>
        <taxon>Bacteria</taxon>
        <taxon>Pseudomonadati</taxon>
        <taxon>Pseudomonadota</taxon>
        <taxon>Gammaproteobacteria</taxon>
        <taxon>Lysobacterales</taxon>
        <taxon>Lysobacteraceae</taxon>
        <taxon>Lysobacter</taxon>
    </lineage>
</organism>
<evidence type="ECO:0000256" key="1">
    <source>
        <dbReference type="ARBA" id="ARBA00022722"/>
    </source>
</evidence>
<dbReference type="GO" id="GO:0006308">
    <property type="term" value="P:DNA catabolic process"/>
    <property type="evidence" value="ECO:0007669"/>
    <property type="project" value="InterPro"/>
</dbReference>
<dbReference type="InterPro" id="IPR003154">
    <property type="entry name" value="S1/P1nuclease"/>
</dbReference>
<keyword evidence="1" id="KW-0540">Nuclease</keyword>
<dbReference type="Pfam" id="PF02265">
    <property type="entry name" value="S1-P1_nuclease"/>
    <property type="match status" value="1"/>
</dbReference>
<sequence length="293" mass="31382">MNASGHRSRPSSLAARALRPLACAALLLTVPAQGLAWGPQGHRLVAALAWDGMTPQARAEALQLLAGEADPSLPGIANWADELRANDPKLGKLSAKWHYVNLAERTAGDDCGYEPARHCPNGDCAIEAIRTQTAILADPGRSRTERRQALKFVVHLVGDVHQPLHAGYADDKGGNDFQIHIDGEPEPADGYGTNLHSLWDSRMLTMARLDDAAYLAKLRRSPVPAAKATGVPPAAADWARQSCRIAERPGLYPPSHTLAPAYVATWRPVAEQQLRLGGARLAAVLNAALAPKR</sequence>
<proteinExistence type="predicted"/>
<dbReference type="SUPFAM" id="SSF48537">
    <property type="entry name" value="Phospholipase C/P1 nuclease"/>
    <property type="match status" value="1"/>
</dbReference>
<gene>
    <name evidence="7" type="ORF">ABU614_01900</name>
</gene>
<keyword evidence="4" id="KW-0378">Hydrolase</keyword>
<evidence type="ECO:0000256" key="6">
    <source>
        <dbReference type="ARBA" id="ARBA00023180"/>
    </source>
</evidence>
<keyword evidence="6" id="KW-0325">Glycoprotein</keyword>
<dbReference type="GO" id="GO:0016788">
    <property type="term" value="F:hydrolase activity, acting on ester bonds"/>
    <property type="evidence" value="ECO:0007669"/>
    <property type="project" value="InterPro"/>
</dbReference>
<dbReference type="EMBL" id="CP159925">
    <property type="protein sequence ID" value="XCO75574.1"/>
    <property type="molecule type" value="Genomic_DNA"/>
</dbReference>
<dbReference type="InterPro" id="IPR008947">
    <property type="entry name" value="PLipase_C/P1_nuclease_dom_sf"/>
</dbReference>
<evidence type="ECO:0000256" key="2">
    <source>
        <dbReference type="ARBA" id="ARBA00022723"/>
    </source>
</evidence>
<evidence type="ECO:0000256" key="5">
    <source>
        <dbReference type="ARBA" id="ARBA00023157"/>
    </source>
</evidence>
<dbReference type="Gene3D" id="1.10.575.10">
    <property type="entry name" value="P1 Nuclease"/>
    <property type="match status" value="1"/>
</dbReference>
<dbReference type="GO" id="GO:0046872">
    <property type="term" value="F:metal ion binding"/>
    <property type="evidence" value="ECO:0007669"/>
    <property type="project" value="UniProtKB-KW"/>
</dbReference>
<dbReference type="GO" id="GO:0003676">
    <property type="term" value="F:nucleic acid binding"/>
    <property type="evidence" value="ECO:0007669"/>
    <property type="project" value="InterPro"/>
</dbReference>
<evidence type="ECO:0000256" key="3">
    <source>
        <dbReference type="ARBA" id="ARBA00022759"/>
    </source>
</evidence>
<name>A0AAU8MV58_9GAMM</name>
<dbReference type="RefSeq" id="WP_363798661.1">
    <property type="nucleotide sequence ID" value="NZ_CP159925.1"/>
</dbReference>
<protein>
    <submittedName>
        <fullName evidence="7">S1/P1 nuclease</fullName>
    </submittedName>
</protein>